<gene>
    <name evidence="1" type="ORF">BWD09_09370</name>
</gene>
<dbReference type="GeneID" id="94581535"/>
<comment type="caution">
    <text evidence="1">The sequence shown here is derived from an EMBL/GenBank/DDBJ whole genome shotgun (WGS) entry which is preliminary data.</text>
</comment>
<keyword evidence="2" id="KW-1185">Reference proteome</keyword>
<dbReference type="STRING" id="194197.BWD09_09370"/>
<accession>A0A1X3D5G9</accession>
<dbReference type="InterPro" id="IPR052552">
    <property type="entry name" value="YeaO-like"/>
</dbReference>
<name>A0A1X3D5G9_9NEIS</name>
<dbReference type="Proteomes" id="UP000193118">
    <property type="component" value="Unassembled WGS sequence"/>
</dbReference>
<dbReference type="EMBL" id="MTBO01000027">
    <property type="protein sequence ID" value="OSI14992.1"/>
    <property type="molecule type" value="Genomic_DNA"/>
</dbReference>
<proteinExistence type="predicted"/>
<evidence type="ECO:0000313" key="1">
    <source>
        <dbReference type="EMBL" id="OSI14992.1"/>
    </source>
</evidence>
<protein>
    <submittedName>
        <fullName evidence="1">MarR family transcriptional regulator</fullName>
    </submittedName>
</protein>
<dbReference type="AlphaFoldDB" id="A0A1X3D5G9"/>
<reference evidence="2" key="1">
    <citation type="submission" date="2017-01" db="EMBL/GenBank/DDBJ databases">
        <authorList>
            <person name="Wolfgang W.J."/>
            <person name="Cole J."/>
            <person name="Wroblewski D."/>
            <person name="Mcginnis J."/>
            <person name="Musser K.A."/>
        </authorList>
    </citation>
    <scope>NUCLEOTIDE SEQUENCE [LARGE SCALE GENOMIC DNA]</scope>
    <source>
        <strain evidence="2">DSM 19151</strain>
    </source>
</reference>
<dbReference type="PANTHER" id="PTHR36849">
    <property type="entry name" value="CYTOPLASMIC PROTEIN-RELATED"/>
    <property type="match status" value="1"/>
</dbReference>
<dbReference type="OrthoDB" id="9790745at2"/>
<sequence length="124" mass="13969">MNITVQRIYDYQTDAAGTETAVLVDRLYPRGVPKEKMAGVQWLKTLAPSAELRRWYHENPEQRFDAFAARYQEELQGSEQQQAAGRLKAWAQEGGVVLLTAVKNPERSHVSVLLDVLGAPFVRA</sequence>
<evidence type="ECO:0000313" key="2">
    <source>
        <dbReference type="Proteomes" id="UP000193118"/>
    </source>
</evidence>
<dbReference type="RefSeq" id="WP_085366450.1">
    <property type="nucleotide sequence ID" value="NZ_CAUJPZ010000020.1"/>
</dbReference>
<dbReference type="Pfam" id="PF22752">
    <property type="entry name" value="DUF488-N3i"/>
    <property type="match status" value="1"/>
</dbReference>
<organism evidence="1 2">
    <name type="scientific">Neisseria dentiae</name>
    <dbReference type="NCBI Taxonomy" id="194197"/>
    <lineage>
        <taxon>Bacteria</taxon>
        <taxon>Pseudomonadati</taxon>
        <taxon>Pseudomonadota</taxon>
        <taxon>Betaproteobacteria</taxon>
        <taxon>Neisseriales</taxon>
        <taxon>Neisseriaceae</taxon>
        <taxon>Neisseria</taxon>
    </lineage>
</organism>
<dbReference type="PANTHER" id="PTHR36849:SF1">
    <property type="entry name" value="CYTOPLASMIC PROTEIN"/>
    <property type="match status" value="1"/>
</dbReference>